<dbReference type="AlphaFoldDB" id="A0A7M3M8Z6"/>
<feature type="region of interest" description="Disordered" evidence="1">
    <location>
        <begin position="1"/>
        <end position="108"/>
    </location>
</feature>
<evidence type="ECO:0000313" key="2">
    <source>
        <dbReference type="EMBL" id="TVM04641.1"/>
    </source>
</evidence>
<evidence type="ECO:0000256" key="1">
    <source>
        <dbReference type="SAM" id="MobiDB-lite"/>
    </source>
</evidence>
<sequence length="108" mass="11812">MAAQPGSARPAAGPDRLGRRVVTISSRISEPVRARRRRRAHIRRSGRRRRRPHPEPPGRPHPQPRLTAAGAAHHPLAAARSHGGSAFPGREARGERPDLYPLPAARFG</sequence>
<protein>
    <submittedName>
        <fullName evidence="2">Uncharacterized protein</fullName>
    </submittedName>
</protein>
<accession>A0A7M3M8Z6</accession>
<dbReference type="Proteomes" id="UP000448292">
    <property type="component" value="Unassembled WGS sequence"/>
</dbReference>
<name>A0A7M3M8Z6_9BACT</name>
<feature type="compositionally biased region" description="Basic residues" evidence="1">
    <location>
        <begin position="34"/>
        <end position="52"/>
    </location>
</feature>
<dbReference type="EMBL" id="QMIE01000313">
    <property type="protein sequence ID" value="TVM04641.1"/>
    <property type="molecule type" value="Genomic_DNA"/>
</dbReference>
<reference evidence="2 3" key="1">
    <citation type="submission" date="2018-06" db="EMBL/GenBank/DDBJ databases">
        <title>Complete genome of Desulfovibrio indonesiensis P37SLT.</title>
        <authorList>
            <person name="Crispim J.S."/>
            <person name="Vidigal P.M.P."/>
            <person name="Silva L.C.F."/>
            <person name="Laguardia C.N."/>
            <person name="Araujo L.C."/>
            <person name="Dias R.S."/>
            <person name="Sousa M.P."/>
            <person name="Paula S.O."/>
            <person name="Silva C."/>
        </authorList>
    </citation>
    <scope>NUCLEOTIDE SEQUENCE [LARGE SCALE GENOMIC DNA]</scope>
    <source>
        <strain evidence="2 3">P37SLT</strain>
    </source>
</reference>
<keyword evidence="3" id="KW-1185">Reference proteome</keyword>
<proteinExistence type="predicted"/>
<evidence type="ECO:0000313" key="3">
    <source>
        <dbReference type="Proteomes" id="UP000448292"/>
    </source>
</evidence>
<feature type="compositionally biased region" description="Low complexity" evidence="1">
    <location>
        <begin position="64"/>
        <end position="79"/>
    </location>
</feature>
<comment type="caution">
    <text evidence="2">The sequence shown here is derived from an EMBL/GenBank/DDBJ whole genome shotgun (WGS) entry which is preliminary data.</text>
</comment>
<gene>
    <name evidence="2" type="ORF">DPQ33_20040</name>
</gene>
<organism evidence="2 3">
    <name type="scientific">Oceanidesulfovibrio indonesiensis</name>
    <dbReference type="NCBI Taxonomy" id="54767"/>
    <lineage>
        <taxon>Bacteria</taxon>
        <taxon>Pseudomonadati</taxon>
        <taxon>Thermodesulfobacteriota</taxon>
        <taxon>Desulfovibrionia</taxon>
        <taxon>Desulfovibrionales</taxon>
        <taxon>Desulfovibrionaceae</taxon>
        <taxon>Oceanidesulfovibrio</taxon>
    </lineage>
</organism>